<name>A0A3B1C8N9_9ZZZZ</name>
<gene>
    <name evidence="2" type="ORF">MNBD_NITROSPINAE04-1318</name>
</gene>
<accession>A0A3B1C8N9</accession>
<evidence type="ECO:0000259" key="1">
    <source>
        <dbReference type="PROSITE" id="PS50234"/>
    </source>
</evidence>
<dbReference type="PROSITE" id="PS50234">
    <property type="entry name" value="VWFA"/>
    <property type="match status" value="1"/>
</dbReference>
<dbReference type="SUPFAM" id="SSF53300">
    <property type="entry name" value="vWA-like"/>
    <property type="match status" value="1"/>
</dbReference>
<feature type="domain" description="VWFA" evidence="1">
    <location>
        <begin position="355"/>
        <end position="567"/>
    </location>
</feature>
<dbReference type="AlphaFoldDB" id="A0A3B1C8N9"/>
<dbReference type="InterPro" id="IPR002035">
    <property type="entry name" value="VWF_A"/>
</dbReference>
<dbReference type="CDD" id="cd00198">
    <property type="entry name" value="vWFA"/>
    <property type="match status" value="1"/>
</dbReference>
<protein>
    <recommendedName>
        <fullName evidence="1">VWFA domain-containing protein</fullName>
    </recommendedName>
</protein>
<sequence length="576" mass="65097">MIIHRYSEYEEPDKPPFTLDDVISAITEMMMRHHVEFNEALQYLIDQGLPINEFLRDDELDHLLDEYIDKVGKMKDEILQKYDYPGLTEKQRARFSHLSEKIRKRIKNDPEFLEKLKEAVGARRSSKLYEMKYEAMRHDVFSGDDTLAKNIEDALRQAEILDDIERFHDSHGKTFTGVQKLAPESARKVTAQFNTLDKLKAELEDARSKGNLNGVDEEALKEFLGGEAYDDFKQARDKIFEKLKEAMEATGQVEERDGIFKLTPAAARKVGDTALREVYASLKTDGAGAHEVGQPGEGSVEKVSTRPYEYGDSLAHLDVPGSMINALKRGGAALPIQIRAEDMEIHDTHGVAKSSIVVMIDMSGSMSRFGRFYNAKKMTLALDAMIRSHYPEDSISFIGFATFARQLHLSQLVTLGPEPITFWGGGVQMNIDMSKIDDPARDLAHVPRYFTNIQKGLEMARLRLMVQPGLNKEIILITDGAPTAYFEGQSLVLHYPPGEKGYAATLREVRACKDEGITLNAFLLGSDFDTGFYGEDDFINRMMKIGKGRLFHPQPGSLTEYVLVDYINNKRKIVEF</sequence>
<evidence type="ECO:0000313" key="2">
    <source>
        <dbReference type="EMBL" id="VAX15035.1"/>
    </source>
</evidence>
<reference evidence="2" key="1">
    <citation type="submission" date="2018-06" db="EMBL/GenBank/DDBJ databases">
        <authorList>
            <person name="Zhirakovskaya E."/>
        </authorList>
    </citation>
    <scope>NUCLEOTIDE SEQUENCE</scope>
</reference>
<dbReference type="InterPro" id="IPR036465">
    <property type="entry name" value="vWFA_dom_sf"/>
</dbReference>
<organism evidence="2">
    <name type="scientific">hydrothermal vent metagenome</name>
    <dbReference type="NCBI Taxonomy" id="652676"/>
    <lineage>
        <taxon>unclassified sequences</taxon>
        <taxon>metagenomes</taxon>
        <taxon>ecological metagenomes</taxon>
    </lineage>
</organism>
<dbReference type="Gene3D" id="3.40.50.410">
    <property type="entry name" value="von Willebrand factor, type A domain"/>
    <property type="match status" value="1"/>
</dbReference>
<dbReference type="EMBL" id="UOGA01000031">
    <property type="protein sequence ID" value="VAX15035.1"/>
    <property type="molecule type" value="Genomic_DNA"/>
</dbReference>
<proteinExistence type="predicted"/>